<proteinExistence type="predicted"/>
<keyword evidence="3" id="KW-1185">Reference proteome</keyword>
<accession>A0A1D7QXB6</accession>
<evidence type="ECO:0000256" key="1">
    <source>
        <dbReference type="SAM" id="SignalP"/>
    </source>
</evidence>
<dbReference type="AlphaFoldDB" id="A0A1D7QXB6"/>
<feature type="chain" id="PRO_5039077724" evidence="1">
    <location>
        <begin position="20"/>
        <end position="159"/>
    </location>
</feature>
<dbReference type="OrthoDB" id="2166958at2"/>
<organism evidence="2 3">
    <name type="scientific">Salisediminibacterium beveridgei</name>
    <dbReference type="NCBI Taxonomy" id="632773"/>
    <lineage>
        <taxon>Bacteria</taxon>
        <taxon>Bacillati</taxon>
        <taxon>Bacillota</taxon>
        <taxon>Bacilli</taxon>
        <taxon>Bacillales</taxon>
        <taxon>Bacillaceae</taxon>
        <taxon>Salisediminibacterium</taxon>
    </lineage>
</organism>
<gene>
    <name evidence="2" type="ORF">BBEV_2240</name>
</gene>
<keyword evidence="1" id="KW-0732">Signal</keyword>
<dbReference type="SUPFAM" id="SSF47473">
    <property type="entry name" value="EF-hand"/>
    <property type="match status" value="1"/>
</dbReference>
<name>A0A1D7QXB6_9BACI</name>
<dbReference type="Proteomes" id="UP000094463">
    <property type="component" value="Chromosome"/>
</dbReference>
<feature type="signal peptide" evidence="1">
    <location>
        <begin position="1"/>
        <end position="19"/>
    </location>
</feature>
<evidence type="ECO:0000313" key="3">
    <source>
        <dbReference type="Proteomes" id="UP000094463"/>
    </source>
</evidence>
<reference evidence="2 3" key="1">
    <citation type="submission" date="2015-08" db="EMBL/GenBank/DDBJ databases">
        <title>The complete genome sequence of Bacillus beveridgei MLTeJB.</title>
        <authorList>
            <person name="Hanson T.E."/>
            <person name="Mesa C."/>
            <person name="Basesman S.M."/>
            <person name="Oremland R.S."/>
        </authorList>
    </citation>
    <scope>NUCLEOTIDE SEQUENCE [LARGE SCALE GENOMIC DNA]</scope>
    <source>
        <strain evidence="2 3">MLTeJB</strain>
    </source>
</reference>
<evidence type="ECO:0000313" key="2">
    <source>
        <dbReference type="EMBL" id="AOM83598.1"/>
    </source>
</evidence>
<dbReference type="KEGG" id="bbev:BBEV_2240"/>
<dbReference type="STRING" id="632773.BBEV_2240"/>
<dbReference type="EMBL" id="CP012502">
    <property type="protein sequence ID" value="AOM83598.1"/>
    <property type="molecule type" value="Genomic_DNA"/>
</dbReference>
<protein>
    <submittedName>
        <fullName evidence="2">Uncharacterized protein</fullName>
    </submittedName>
</protein>
<sequence length="159" mass="17626">MKKLMIGLLSLGLITTGGAAVYAQSDAGNGEGLFNFGQMSKIMEQHHPDQSKEELRVMYNDMHGTNGAAPSANFTMGEMHDSMHGDGDFAGMHEAMTEEDMDKMVELMEESNGPVNFGQMKKVMKEVHPDFTDKQIKEMYQAMHGTNGAEPRKIFSDMK</sequence>
<dbReference type="InterPro" id="IPR011992">
    <property type="entry name" value="EF-hand-dom_pair"/>
</dbReference>